<feature type="domain" description="GST N-terminal" evidence="6">
    <location>
        <begin position="4"/>
        <end position="82"/>
    </location>
</feature>
<feature type="domain" description="GST C-terminal" evidence="7">
    <location>
        <begin position="88"/>
        <end position="236"/>
    </location>
</feature>
<dbReference type="InterPro" id="IPR005442">
    <property type="entry name" value="GST_omega"/>
</dbReference>
<dbReference type="Pfam" id="PF13410">
    <property type="entry name" value="GST_C_2"/>
    <property type="match status" value="1"/>
</dbReference>
<dbReference type="GO" id="GO:0050610">
    <property type="term" value="F:methylarsonate reductase activity"/>
    <property type="evidence" value="ECO:0007669"/>
    <property type="project" value="UniProtKB-UniRule"/>
</dbReference>
<comment type="catalytic activity">
    <reaction evidence="4 5">
        <text>RX + glutathione = an S-substituted glutathione + a halide anion + H(+)</text>
        <dbReference type="Rhea" id="RHEA:16437"/>
        <dbReference type="ChEBI" id="CHEBI:15378"/>
        <dbReference type="ChEBI" id="CHEBI:16042"/>
        <dbReference type="ChEBI" id="CHEBI:17792"/>
        <dbReference type="ChEBI" id="CHEBI:57925"/>
        <dbReference type="ChEBI" id="CHEBI:90779"/>
        <dbReference type="EC" id="2.5.1.18"/>
    </reaction>
</comment>
<dbReference type="Pfam" id="PF13409">
    <property type="entry name" value="GST_N_2"/>
    <property type="match status" value="1"/>
</dbReference>
<comment type="function">
    <text evidence="5">Exhibits glutathione-dependent thiol transferase activity. Has high dehydroascorbate reductase activity and may contribute to the recycling of ascorbic acid. Participates in the biotransformation of inorganic arsenic and reduces monomethylarsonic acid (MMA).</text>
</comment>
<dbReference type="PANTHER" id="PTHR43968">
    <property type="match status" value="1"/>
</dbReference>
<evidence type="ECO:0000313" key="9">
    <source>
        <dbReference type="Proteomes" id="UP001374579"/>
    </source>
</evidence>
<evidence type="ECO:0000256" key="5">
    <source>
        <dbReference type="RuleBase" id="RU368071"/>
    </source>
</evidence>
<comment type="catalytic activity">
    <reaction evidence="5">
        <text>methylarsonate + 2 glutathione + H(+) = methylarsonous acid + glutathione disulfide + H2O</text>
        <dbReference type="Rhea" id="RHEA:15969"/>
        <dbReference type="ChEBI" id="CHEBI:15377"/>
        <dbReference type="ChEBI" id="CHEBI:15378"/>
        <dbReference type="ChEBI" id="CHEBI:17826"/>
        <dbReference type="ChEBI" id="CHEBI:33409"/>
        <dbReference type="ChEBI" id="CHEBI:57925"/>
        <dbReference type="ChEBI" id="CHEBI:58297"/>
        <dbReference type="EC" id="1.20.4.2"/>
    </reaction>
</comment>
<organism evidence="8 9">
    <name type="scientific">Littorina saxatilis</name>
    <dbReference type="NCBI Taxonomy" id="31220"/>
    <lineage>
        <taxon>Eukaryota</taxon>
        <taxon>Metazoa</taxon>
        <taxon>Spiralia</taxon>
        <taxon>Lophotrochozoa</taxon>
        <taxon>Mollusca</taxon>
        <taxon>Gastropoda</taxon>
        <taxon>Caenogastropoda</taxon>
        <taxon>Littorinimorpha</taxon>
        <taxon>Littorinoidea</taxon>
        <taxon>Littorinidae</taxon>
        <taxon>Littorina</taxon>
    </lineage>
</organism>
<proteinExistence type="inferred from homology"/>
<dbReference type="InterPro" id="IPR036282">
    <property type="entry name" value="Glutathione-S-Trfase_C_sf"/>
</dbReference>
<gene>
    <name evidence="8" type="ORF">V1264_003052</name>
</gene>
<dbReference type="InterPro" id="IPR050983">
    <property type="entry name" value="GST_Omega/HSP26"/>
</dbReference>
<evidence type="ECO:0000256" key="1">
    <source>
        <dbReference type="ARBA" id="ARBA00011067"/>
    </source>
</evidence>
<dbReference type="GO" id="GO:0045174">
    <property type="term" value="F:glutathione dehydrogenase (ascorbate) activity"/>
    <property type="evidence" value="ECO:0007669"/>
    <property type="project" value="UniProtKB-UniRule"/>
</dbReference>
<evidence type="ECO:0000256" key="4">
    <source>
        <dbReference type="ARBA" id="ARBA00047960"/>
    </source>
</evidence>
<dbReference type="InterPro" id="IPR004045">
    <property type="entry name" value="Glutathione_S-Trfase_N"/>
</dbReference>
<dbReference type="SFLD" id="SFLDG01152">
    <property type="entry name" value="Main.3:_Omega-_and_Tau-like"/>
    <property type="match status" value="1"/>
</dbReference>
<dbReference type="EC" id="2.5.1.18" evidence="5"/>
<accession>A0AAN9G8T0</accession>
<comment type="caution">
    <text evidence="8">The sequence shown here is derived from an EMBL/GenBank/DDBJ whole genome shotgun (WGS) entry which is preliminary data.</text>
</comment>
<dbReference type="InterPro" id="IPR045073">
    <property type="entry name" value="Omega/Tau-like"/>
</dbReference>
<dbReference type="AlphaFoldDB" id="A0AAN9G8T0"/>
<dbReference type="PROSITE" id="PS50404">
    <property type="entry name" value="GST_NTER"/>
    <property type="match status" value="1"/>
</dbReference>
<dbReference type="GO" id="GO:0005737">
    <property type="term" value="C:cytoplasm"/>
    <property type="evidence" value="ECO:0007669"/>
    <property type="project" value="InterPro"/>
</dbReference>
<dbReference type="PANTHER" id="PTHR43968:SF6">
    <property type="entry name" value="GLUTATHIONE S-TRANSFERASE OMEGA"/>
    <property type="match status" value="1"/>
</dbReference>
<dbReference type="GO" id="GO:0004364">
    <property type="term" value="F:glutathione transferase activity"/>
    <property type="evidence" value="ECO:0007669"/>
    <property type="project" value="UniProtKB-UniRule"/>
</dbReference>
<dbReference type="Gene3D" id="1.20.1050.10">
    <property type="match status" value="1"/>
</dbReference>
<dbReference type="InterPro" id="IPR045074">
    <property type="entry name" value="GST_C_Tau"/>
</dbReference>
<sequence>MTGKSTQLFSTWYCPFGQRSWIALLEKGVDFEIVETDPYNKTSEFLAISPRGLVPTLVHNGKSVYESFVINEYIEEAWPQQPKLMPSDPYDRAQARIWVDFIGKKIVPQFYHVLQSQEKGHQKEAKDRFLDGLRVFTSAMSSTEVPYFFGKDFGLVDIAFIPFALRFNILVHYRDFSLPSNGSFDRLKVWMDACKSRPSVIPTVAPRDKMIDMYKRYADNTCKSEIAEATRKRAPFP</sequence>
<dbReference type="SUPFAM" id="SSF47616">
    <property type="entry name" value="GST C-terminal domain-like"/>
    <property type="match status" value="1"/>
</dbReference>
<dbReference type="EMBL" id="JBAMIC010000012">
    <property type="protein sequence ID" value="KAK7098824.1"/>
    <property type="molecule type" value="Genomic_DNA"/>
</dbReference>
<dbReference type="SFLD" id="SFLDG00358">
    <property type="entry name" value="Main_(cytGST)"/>
    <property type="match status" value="1"/>
</dbReference>
<comment type="catalytic activity">
    <reaction evidence="5">
        <text>L-dehydroascorbate + 2 glutathione = glutathione disulfide + L-ascorbate</text>
        <dbReference type="Rhea" id="RHEA:24424"/>
        <dbReference type="ChEBI" id="CHEBI:38290"/>
        <dbReference type="ChEBI" id="CHEBI:57925"/>
        <dbReference type="ChEBI" id="CHEBI:58297"/>
        <dbReference type="ChEBI" id="CHEBI:58539"/>
        <dbReference type="EC" id="1.8.5.1"/>
    </reaction>
</comment>
<dbReference type="Gene3D" id="3.40.30.10">
    <property type="entry name" value="Glutaredoxin"/>
    <property type="match status" value="1"/>
</dbReference>
<evidence type="ECO:0000256" key="2">
    <source>
        <dbReference type="ARBA" id="ARBA00022679"/>
    </source>
</evidence>
<evidence type="ECO:0000259" key="6">
    <source>
        <dbReference type="PROSITE" id="PS50404"/>
    </source>
</evidence>
<dbReference type="EC" id="1.20.4.2" evidence="5"/>
<name>A0AAN9G8T0_9CAEN</name>
<dbReference type="SUPFAM" id="SSF52833">
    <property type="entry name" value="Thioredoxin-like"/>
    <property type="match status" value="1"/>
</dbReference>
<evidence type="ECO:0000259" key="7">
    <source>
        <dbReference type="PROSITE" id="PS50405"/>
    </source>
</evidence>
<dbReference type="InterPro" id="IPR036249">
    <property type="entry name" value="Thioredoxin-like_sf"/>
</dbReference>
<evidence type="ECO:0000256" key="3">
    <source>
        <dbReference type="ARBA" id="ARBA00023002"/>
    </source>
</evidence>
<dbReference type="GO" id="GO:0006749">
    <property type="term" value="P:glutathione metabolic process"/>
    <property type="evidence" value="ECO:0007669"/>
    <property type="project" value="UniProtKB-UniRule"/>
</dbReference>
<keyword evidence="3 5" id="KW-0560">Oxidoreductase</keyword>
<keyword evidence="2 5" id="KW-0808">Transferase</keyword>
<dbReference type="PRINTS" id="PR01625">
    <property type="entry name" value="GSTRNSFRASEO"/>
</dbReference>
<dbReference type="CDD" id="cd03185">
    <property type="entry name" value="GST_C_Tau"/>
    <property type="match status" value="1"/>
</dbReference>
<dbReference type="InterPro" id="IPR040079">
    <property type="entry name" value="Glutathione_S-Trfase"/>
</dbReference>
<dbReference type="Proteomes" id="UP001374579">
    <property type="component" value="Unassembled WGS sequence"/>
</dbReference>
<dbReference type="EC" id="1.8.5.1" evidence="5"/>
<comment type="similarity">
    <text evidence="1 5">Belongs to the GST superfamily. Omega family.</text>
</comment>
<protein>
    <recommendedName>
        <fullName evidence="5">Glutathione S-transferase omega</fullName>
        <shortName evidence="5">GSTO</shortName>
        <ecNumber evidence="5">1.20.4.2</ecNumber>
        <ecNumber evidence="5">1.8.5.1</ecNumber>
        <ecNumber evidence="5">2.5.1.18</ecNumber>
    </recommendedName>
    <alternativeName>
        <fullName evidence="5">Glutathione-dependent dehydroascorbate reductase</fullName>
    </alternativeName>
    <alternativeName>
        <fullName evidence="5">Monomethylarsonic acid reductase</fullName>
    </alternativeName>
</protein>
<reference evidence="8 9" key="1">
    <citation type="submission" date="2024-02" db="EMBL/GenBank/DDBJ databases">
        <title>Chromosome-scale genome assembly of the rough periwinkle Littorina saxatilis.</title>
        <authorList>
            <person name="De Jode A."/>
            <person name="Faria R."/>
            <person name="Formenti G."/>
            <person name="Sims Y."/>
            <person name="Smith T.P."/>
            <person name="Tracey A."/>
            <person name="Wood J.M.D."/>
            <person name="Zagrodzka Z.B."/>
            <person name="Johannesson K."/>
            <person name="Butlin R.K."/>
            <person name="Leder E.H."/>
        </authorList>
    </citation>
    <scope>NUCLEOTIDE SEQUENCE [LARGE SCALE GENOMIC DNA]</scope>
    <source>
        <strain evidence="8">Snail1</strain>
        <tissue evidence="8">Muscle</tissue>
    </source>
</reference>
<dbReference type="InterPro" id="IPR010987">
    <property type="entry name" value="Glutathione-S-Trfase_C-like"/>
</dbReference>
<dbReference type="SFLD" id="SFLDS00019">
    <property type="entry name" value="Glutathione_Transferase_(cytos"/>
    <property type="match status" value="1"/>
</dbReference>
<evidence type="ECO:0000313" key="8">
    <source>
        <dbReference type="EMBL" id="KAK7098824.1"/>
    </source>
</evidence>
<dbReference type="PROSITE" id="PS50405">
    <property type="entry name" value="GST_CTER"/>
    <property type="match status" value="1"/>
</dbReference>
<keyword evidence="9" id="KW-1185">Reference proteome</keyword>